<name>A0A2H3ARX9_9AGAR</name>
<feature type="region of interest" description="Disordered" evidence="1">
    <location>
        <begin position="62"/>
        <end position="99"/>
    </location>
</feature>
<dbReference type="AlphaFoldDB" id="A0A2H3ARX9"/>
<evidence type="ECO:0000256" key="1">
    <source>
        <dbReference type="SAM" id="MobiDB-lite"/>
    </source>
</evidence>
<accession>A0A2H3ARX9</accession>
<reference evidence="4" key="1">
    <citation type="journal article" date="2017" name="Nat. Ecol. Evol.">
        <title>Genome expansion and lineage-specific genetic innovations in the forest pathogenic fungi Armillaria.</title>
        <authorList>
            <person name="Sipos G."/>
            <person name="Prasanna A.N."/>
            <person name="Walter M.C."/>
            <person name="O'Connor E."/>
            <person name="Balint B."/>
            <person name="Krizsan K."/>
            <person name="Kiss B."/>
            <person name="Hess J."/>
            <person name="Varga T."/>
            <person name="Slot J."/>
            <person name="Riley R."/>
            <person name="Boka B."/>
            <person name="Rigling D."/>
            <person name="Barry K."/>
            <person name="Lee J."/>
            <person name="Mihaltcheva S."/>
            <person name="LaButti K."/>
            <person name="Lipzen A."/>
            <person name="Waldron R."/>
            <person name="Moloney N.M."/>
            <person name="Sperisen C."/>
            <person name="Kredics L."/>
            <person name="Vagvoelgyi C."/>
            <person name="Patrignani A."/>
            <person name="Fitzpatrick D."/>
            <person name="Nagy I."/>
            <person name="Doyle S."/>
            <person name="Anderson J.B."/>
            <person name="Grigoriev I.V."/>
            <person name="Gueldener U."/>
            <person name="Muensterkoetter M."/>
            <person name="Nagy L.G."/>
        </authorList>
    </citation>
    <scope>NUCLEOTIDE SEQUENCE [LARGE SCALE GENOMIC DNA]</scope>
    <source>
        <strain evidence="4">28-4</strain>
    </source>
</reference>
<protein>
    <submittedName>
        <fullName evidence="3">Uncharacterized protein</fullName>
    </submittedName>
</protein>
<dbReference type="EMBL" id="KZ293488">
    <property type="protein sequence ID" value="PBK60360.1"/>
    <property type="molecule type" value="Genomic_DNA"/>
</dbReference>
<dbReference type="Proteomes" id="UP000218334">
    <property type="component" value="Unassembled WGS sequence"/>
</dbReference>
<gene>
    <name evidence="3" type="ORF">ARMSODRAFT_982371</name>
</gene>
<feature type="signal peptide" evidence="2">
    <location>
        <begin position="1"/>
        <end position="26"/>
    </location>
</feature>
<keyword evidence="2" id="KW-0732">Signal</keyword>
<evidence type="ECO:0000313" key="3">
    <source>
        <dbReference type="EMBL" id="PBK60360.1"/>
    </source>
</evidence>
<evidence type="ECO:0000256" key="2">
    <source>
        <dbReference type="SAM" id="SignalP"/>
    </source>
</evidence>
<feature type="compositionally biased region" description="Polar residues" evidence="1">
    <location>
        <begin position="62"/>
        <end position="74"/>
    </location>
</feature>
<keyword evidence="4" id="KW-1185">Reference proteome</keyword>
<evidence type="ECO:0000313" key="4">
    <source>
        <dbReference type="Proteomes" id="UP000218334"/>
    </source>
</evidence>
<feature type="chain" id="PRO_5013581280" evidence="2">
    <location>
        <begin position="27"/>
        <end position="271"/>
    </location>
</feature>
<proteinExistence type="predicted"/>
<organism evidence="3 4">
    <name type="scientific">Armillaria solidipes</name>
    <dbReference type="NCBI Taxonomy" id="1076256"/>
    <lineage>
        <taxon>Eukaryota</taxon>
        <taxon>Fungi</taxon>
        <taxon>Dikarya</taxon>
        <taxon>Basidiomycota</taxon>
        <taxon>Agaricomycotina</taxon>
        <taxon>Agaricomycetes</taxon>
        <taxon>Agaricomycetidae</taxon>
        <taxon>Agaricales</taxon>
        <taxon>Marasmiineae</taxon>
        <taxon>Physalacriaceae</taxon>
        <taxon>Armillaria</taxon>
    </lineage>
</organism>
<sequence>MTSPVSRAILFLSLCVLEVLEISGIASTTPSMLSVLPRGSIIYVRVLMLDLAGFHSAGRESNTMEAQELQGPNRNNDHCIDSLPYQKKQTPVNSPNNPPVTGPLYKNSAKPSIARSCLFSRVDSEEAPKRTERLQAPEHDQYDMPERTIDMKVHSAMNTCRADNEQVQYVMSCQFVQEGKNRESNEGRVKNHGDSGRQKAYTLNEGSLTGKLLILGRDGVTQKLGLRLVKSQAQARCGLGSGPGLYTGCICSGEDGEGMGKKAAIGLLSTE</sequence>